<evidence type="ECO:0000256" key="1">
    <source>
        <dbReference type="ARBA" id="ARBA00004127"/>
    </source>
</evidence>
<proteinExistence type="predicted"/>
<evidence type="ECO:0000256" key="2">
    <source>
        <dbReference type="ARBA" id="ARBA00022692"/>
    </source>
</evidence>
<name>A0A930VFU6_9ACTN</name>
<dbReference type="EMBL" id="JADKPN010000019">
    <property type="protein sequence ID" value="MBF4765812.1"/>
    <property type="molecule type" value="Genomic_DNA"/>
</dbReference>
<evidence type="ECO:0000256" key="4">
    <source>
        <dbReference type="ARBA" id="ARBA00023136"/>
    </source>
</evidence>
<gene>
    <name evidence="6" type="ORF">ISU07_21985</name>
</gene>
<keyword evidence="3 5" id="KW-1133">Transmembrane helix</keyword>
<dbReference type="AlphaFoldDB" id="A0A930VFU6"/>
<dbReference type="Gene3D" id="1.20.120.1630">
    <property type="match status" value="1"/>
</dbReference>
<keyword evidence="4 5" id="KW-0472">Membrane</keyword>
<evidence type="ECO:0000313" key="7">
    <source>
        <dbReference type="Proteomes" id="UP000640489"/>
    </source>
</evidence>
<comment type="subcellular location">
    <subcellularLocation>
        <location evidence="1">Endomembrane system</location>
        <topology evidence="1">Multi-pass membrane protein</topology>
    </subcellularLocation>
</comment>
<keyword evidence="2 5" id="KW-0812">Transmembrane</keyword>
<feature type="transmembrane region" description="Helical" evidence="5">
    <location>
        <begin position="42"/>
        <end position="63"/>
    </location>
</feature>
<organism evidence="6 7">
    <name type="scientific">Nocardioides islandensis</name>
    <dbReference type="NCBI Taxonomy" id="433663"/>
    <lineage>
        <taxon>Bacteria</taxon>
        <taxon>Bacillati</taxon>
        <taxon>Actinomycetota</taxon>
        <taxon>Actinomycetes</taxon>
        <taxon>Propionibacteriales</taxon>
        <taxon>Nocardioidaceae</taxon>
        <taxon>Nocardioides</taxon>
    </lineage>
</organism>
<dbReference type="GO" id="GO:0012505">
    <property type="term" value="C:endomembrane system"/>
    <property type="evidence" value="ECO:0007669"/>
    <property type="project" value="UniProtKB-SubCell"/>
</dbReference>
<dbReference type="Pfam" id="PF04191">
    <property type="entry name" value="PEMT"/>
    <property type="match status" value="1"/>
</dbReference>
<comment type="caution">
    <text evidence="6">The sequence shown here is derived from an EMBL/GenBank/DDBJ whole genome shotgun (WGS) entry which is preliminary data.</text>
</comment>
<dbReference type="InterPro" id="IPR007318">
    <property type="entry name" value="Phopholipid_MeTrfase"/>
</dbReference>
<evidence type="ECO:0000256" key="3">
    <source>
        <dbReference type="ARBA" id="ARBA00022989"/>
    </source>
</evidence>
<sequence length="167" mass="18343">MAGRSRVAAAWRRVPLPAEHVVPMLMVVLLRRRSHRLPPARATVAAGLALMGAGLALVAWAVVARGDADLERPRHLTTTGPHRWTRNPMYVGWGLAHVGLGLAVRSPWALVTWPFAAALVHRAVLREERRLEVAFGEEFTQHRARVGRYAGRRSRGTGGTTRASGRC</sequence>
<evidence type="ECO:0000313" key="6">
    <source>
        <dbReference type="EMBL" id="MBF4765812.1"/>
    </source>
</evidence>
<keyword evidence="7" id="KW-1185">Reference proteome</keyword>
<protein>
    <submittedName>
        <fullName evidence="6">Isoprenylcysteine carboxylmethyltransferase family protein</fullName>
    </submittedName>
</protein>
<dbReference type="Proteomes" id="UP000640489">
    <property type="component" value="Unassembled WGS sequence"/>
</dbReference>
<reference evidence="6" key="1">
    <citation type="submission" date="2020-11" db="EMBL/GenBank/DDBJ databases">
        <title>Nocardioides sp. nov., isolated from Soil of Cynanchum wilfordii Hemsley rhizosphere.</title>
        <authorList>
            <person name="Lee J.-S."/>
            <person name="Suh M.K."/>
            <person name="Kim J.-S."/>
        </authorList>
    </citation>
    <scope>NUCLEOTIDE SEQUENCE</scope>
    <source>
        <strain evidence="6">KCTC 19275</strain>
    </source>
</reference>
<feature type="transmembrane region" description="Helical" evidence="5">
    <location>
        <begin position="90"/>
        <end position="120"/>
    </location>
</feature>
<evidence type="ECO:0000256" key="5">
    <source>
        <dbReference type="SAM" id="Phobius"/>
    </source>
</evidence>
<dbReference type="RefSeq" id="WP_194708995.1">
    <property type="nucleotide sequence ID" value="NZ_JADKPN010000019.1"/>
</dbReference>
<accession>A0A930VFU6</accession>